<keyword evidence="3" id="KW-1185">Reference proteome</keyword>
<organism evidence="2 3">
    <name type="scientific">Batillaria attramentaria</name>
    <dbReference type="NCBI Taxonomy" id="370345"/>
    <lineage>
        <taxon>Eukaryota</taxon>
        <taxon>Metazoa</taxon>
        <taxon>Spiralia</taxon>
        <taxon>Lophotrochozoa</taxon>
        <taxon>Mollusca</taxon>
        <taxon>Gastropoda</taxon>
        <taxon>Caenogastropoda</taxon>
        <taxon>Sorbeoconcha</taxon>
        <taxon>Cerithioidea</taxon>
        <taxon>Batillariidae</taxon>
        <taxon>Batillaria</taxon>
    </lineage>
</organism>
<dbReference type="AlphaFoldDB" id="A0ABD0JPI8"/>
<evidence type="ECO:0000256" key="1">
    <source>
        <dbReference type="SAM" id="MobiDB-lite"/>
    </source>
</evidence>
<sequence length="129" mass="14288">MSAPFVPEDKLYVGFRPRRTKSCSCGRPGVSLISEGVNTDGENYSSKEMEDSTLETKRKEGEIAVVDEELLSGGKRTGERSGGRGKRISCQCQTSRPLRFKDKTTKETLTDEYGTGTRNLGYVHIVLFS</sequence>
<comment type="caution">
    <text evidence="2">The sequence shown here is derived from an EMBL/GenBank/DDBJ whole genome shotgun (WGS) entry which is preliminary data.</text>
</comment>
<gene>
    <name evidence="2" type="ORF">BaRGS_00031820</name>
</gene>
<feature type="compositionally biased region" description="Basic and acidic residues" evidence="1">
    <location>
        <begin position="45"/>
        <end position="57"/>
    </location>
</feature>
<evidence type="ECO:0000313" key="3">
    <source>
        <dbReference type="Proteomes" id="UP001519460"/>
    </source>
</evidence>
<evidence type="ECO:0000313" key="2">
    <source>
        <dbReference type="EMBL" id="KAK7476961.1"/>
    </source>
</evidence>
<protein>
    <submittedName>
        <fullName evidence="2">Uncharacterized protein</fullName>
    </submittedName>
</protein>
<reference evidence="2 3" key="1">
    <citation type="journal article" date="2023" name="Sci. Data">
        <title>Genome assembly of the Korean intertidal mud-creeper Batillaria attramentaria.</title>
        <authorList>
            <person name="Patra A.K."/>
            <person name="Ho P.T."/>
            <person name="Jun S."/>
            <person name="Lee S.J."/>
            <person name="Kim Y."/>
            <person name="Won Y.J."/>
        </authorList>
    </citation>
    <scope>NUCLEOTIDE SEQUENCE [LARGE SCALE GENOMIC DNA]</scope>
    <source>
        <strain evidence="2">Wonlab-2016</strain>
    </source>
</reference>
<dbReference type="EMBL" id="JACVVK020000361">
    <property type="protein sequence ID" value="KAK7476961.1"/>
    <property type="molecule type" value="Genomic_DNA"/>
</dbReference>
<feature type="region of interest" description="Disordered" evidence="1">
    <location>
        <begin position="36"/>
        <end position="57"/>
    </location>
</feature>
<name>A0ABD0JPI8_9CAEN</name>
<proteinExistence type="predicted"/>
<dbReference type="Proteomes" id="UP001519460">
    <property type="component" value="Unassembled WGS sequence"/>
</dbReference>
<accession>A0ABD0JPI8</accession>